<proteinExistence type="inferred from homology"/>
<keyword evidence="9 10" id="KW-0998">Cell outer membrane</keyword>
<dbReference type="InterPro" id="IPR000531">
    <property type="entry name" value="Beta-barrel_TonB"/>
</dbReference>
<keyword evidence="15" id="KW-1185">Reference proteome</keyword>
<evidence type="ECO:0000256" key="9">
    <source>
        <dbReference type="ARBA" id="ARBA00023237"/>
    </source>
</evidence>
<dbReference type="InterPro" id="IPR012910">
    <property type="entry name" value="Plug_dom"/>
</dbReference>
<dbReference type="SUPFAM" id="SSF56935">
    <property type="entry name" value="Porins"/>
    <property type="match status" value="1"/>
</dbReference>
<keyword evidence="4 10" id="KW-1134">Transmembrane beta strand</keyword>
<dbReference type="PROSITE" id="PS52016">
    <property type="entry name" value="TONB_DEPENDENT_REC_3"/>
    <property type="match status" value="1"/>
</dbReference>
<evidence type="ECO:0000256" key="3">
    <source>
        <dbReference type="ARBA" id="ARBA00022448"/>
    </source>
</evidence>
<evidence type="ECO:0000313" key="15">
    <source>
        <dbReference type="Proteomes" id="UP000815846"/>
    </source>
</evidence>
<keyword evidence="5 10" id="KW-0812">Transmembrane</keyword>
<dbReference type="Pfam" id="PF00593">
    <property type="entry name" value="TonB_dep_Rec_b-barrel"/>
    <property type="match status" value="1"/>
</dbReference>
<dbReference type="Pfam" id="PF07715">
    <property type="entry name" value="Plug"/>
    <property type="match status" value="1"/>
</dbReference>
<comment type="caution">
    <text evidence="14">The sequence shown here is derived from an EMBL/GenBank/DDBJ whole genome shotgun (WGS) entry which is preliminary data.</text>
</comment>
<comment type="subcellular location">
    <subcellularLocation>
        <location evidence="1 10">Cell outer membrane</location>
        <topology evidence="1 10">Multi-pass membrane protein</topology>
    </subcellularLocation>
</comment>
<accession>A0ABY3MV98</accession>
<keyword evidence="6 11" id="KW-0798">TonB box</keyword>
<evidence type="ECO:0000256" key="11">
    <source>
        <dbReference type="RuleBase" id="RU003357"/>
    </source>
</evidence>
<feature type="domain" description="TonB-dependent receptor-like beta-barrel" evidence="12">
    <location>
        <begin position="239"/>
        <end position="718"/>
    </location>
</feature>
<dbReference type="Gene3D" id="2.170.130.10">
    <property type="entry name" value="TonB-dependent receptor, plug domain"/>
    <property type="match status" value="1"/>
</dbReference>
<dbReference type="Gene3D" id="2.40.170.20">
    <property type="entry name" value="TonB-dependent receptor, beta-barrel domain"/>
    <property type="match status" value="1"/>
</dbReference>
<dbReference type="EMBL" id="PJAI02000015">
    <property type="protein sequence ID" value="TYK65034.1"/>
    <property type="molecule type" value="Genomic_DNA"/>
</dbReference>
<evidence type="ECO:0000256" key="7">
    <source>
        <dbReference type="ARBA" id="ARBA00023136"/>
    </source>
</evidence>
<evidence type="ECO:0000256" key="5">
    <source>
        <dbReference type="ARBA" id="ARBA00022692"/>
    </source>
</evidence>
<protein>
    <submittedName>
        <fullName evidence="14">TonB-dependent siderophore receptor</fullName>
    </submittedName>
</protein>
<feature type="domain" description="TonB-dependent receptor plug" evidence="13">
    <location>
        <begin position="67"/>
        <end position="166"/>
    </location>
</feature>
<keyword evidence="3 10" id="KW-0813">Transport</keyword>
<dbReference type="PANTHER" id="PTHR32552:SF83">
    <property type="entry name" value="BLR3904 PROTEIN"/>
    <property type="match status" value="1"/>
</dbReference>
<dbReference type="InterPro" id="IPR037066">
    <property type="entry name" value="Plug_dom_sf"/>
</dbReference>
<evidence type="ECO:0000259" key="12">
    <source>
        <dbReference type="Pfam" id="PF00593"/>
    </source>
</evidence>
<evidence type="ECO:0000256" key="2">
    <source>
        <dbReference type="ARBA" id="ARBA00009810"/>
    </source>
</evidence>
<comment type="similarity">
    <text evidence="2 10 11">Belongs to the TonB-dependent receptor family.</text>
</comment>
<dbReference type="Proteomes" id="UP000815846">
    <property type="component" value="Unassembled WGS sequence"/>
</dbReference>
<evidence type="ECO:0000256" key="4">
    <source>
        <dbReference type="ARBA" id="ARBA00022452"/>
    </source>
</evidence>
<evidence type="ECO:0000256" key="10">
    <source>
        <dbReference type="PROSITE-ProRule" id="PRU01360"/>
    </source>
</evidence>
<dbReference type="InterPro" id="IPR010105">
    <property type="entry name" value="TonB_sidphr_rcpt"/>
</dbReference>
<dbReference type="PANTHER" id="PTHR32552">
    <property type="entry name" value="FERRICHROME IRON RECEPTOR-RELATED"/>
    <property type="match status" value="1"/>
</dbReference>
<evidence type="ECO:0000259" key="13">
    <source>
        <dbReference type="Pfam" id="PF07715"/>
    </source>
</evidence>
<evidence type="ECO:0000313" key="14">
    <source>
        <dbReference type="EMBL" id="TYK65034.1"/>
    </source>
</evidence>
<sequence>MNNLETISPSQKGYKLSALTLIIAATLQVGAVQAEEINELDMSVASAESEKSYKVDRSTSEKYTQDLVDTPRTITVISEAVMKDRNVDNLRQALRNVPGISFAAGEGGAPTGDSMSIRGFNASNNLMIDGVRDIAGYNRDTYNVEAIEVAKGPGSAIYGRGGAGGVINLQTKSAKLDDFTDLSLRLGTESDYRAQVDGNFVVGETSALRVNVLADAGDVPGRDEVENSNAAIALAYTYGLSTDSRFSVNADYQQQDNMPDYGIPWVGNYSTTPDRVIASNLAAYEGGPAPVDFSNFYGNVYRDFEDIEGSSITLKYEKDLSAATQIRVLGRTGSLSRQSIVTAPRFTSTKVDDVTIYGADEEINAGGEKTRDTKNSMSVIQMDLVGQYELGGMTHDVVTGIEYSQEKFERWNYEDVVADNLEDLTVDLYNPDAHLPFTGQYARTDKSNESTGKTAAIYAFDTVTINPQWQITAGLRYDSFDTEYYYDLEGDGGDPSAKLTADEGVLSWNLGVVFKPSENGSIYVAAGNAFTPAAESLTMSTSGNAADLDPEETISYEIGTKWNLIDNNLLLSAAVFRTEKNNARTDDPFATDTSDETLDGKQEVTGLELSAVGQLTDDLSVTAAYTYQQSEVTEATGDDAVQVGQQLPRTPENSASVWVNYNITEKFDIGFGAEYMDDRYNSSDPGGREFAASYTLLDFMASYQVTDKFGLQFNSSNLADAKYADQLGGGHFVPGDGRYFSLTASYSF</sequence>
<evidence type="ECO:0000256" key="6">
    <source>
        <dbReference type="ARBA" id="ARBA00023077"/>
    </source>
</evidence>
<keyword evidence="7 10" id="KW-0472">Membrane</keyword>
<dbReference type="CDD" id="cd01347">
    <property type="entry name" value="ligand_gated_channel"/>
    <property type="match status" value="1"/>
</dbReference>
<keyword evidence="8 14" id="KW-0675">Receptor</keyword>
<gene>
    <name evidence="14" type="ORF">CWS31_012705</name>
</gene>
<dbReference type="NCBIfam" id="TIGR01783">
    <property type="entry name" value="TonB-siderophor"/>
    <property type="match status" value="1"/>
</dbReference>
<organism evidence="14 15">
    <name type="scientific">Colwellia echini</name>
    <dbReference type="NCBI Taxonomy" id="1982103"/>
    <lineage>
        <taxon>Bacteria</taxon>
        <taxon>Pseudomonadati</taxon>
        <taxon>Pseudomonadota</taxon>
        <taxon>Gammaproteobacteria</taxon>
        <taxon>Alteromonadales</taxon>
        <taxon>Colwelliaceae</taxon>
        <taxon>Colwellia</taxon>
    </lineage>
</organism>
<evidence type="ECO:0000256" key="1">
    <source>
        <dbReference type="ARBA" id="ARBA00004571"/>
    </source>
</evidence>
<evidence type="ECO:0000256" key="8">
    <source>
        <dbReference type="ARBA" id="ARBA00023170"/>
    </source>
</evidence>
<name>A0ABY3MV98_9GAMM</name>
<reference evidence="14 15" key="1">
    <citation type="submission" date="2019-08" db="EMBL/GenBank/DDBJ databases">
        <title>Microbe sample from Colwellia echini.</title>
        <authorList>
            <person name="Christiansen L."/>
            <person name="Pathiraja D."/>
            <person name="Schultz-Johansen M."/>
            <person name="Choi I.-G."/>
            <person name="Stougaard P."/>
        </authorList>
    </citation>
    <scope>NUCLEOTIDE SEQUENCE [LARGE SCALE GENOMIC DNA]</scope>
    <source>
        <strain evidence="14 15">A3</strain>
    </source>
</reference>
<dbReference type="InterPro" id="IPR039426">
    <property type="entry name" value="TonB-dep_rcpt-like"/>
</dbReference>
<dbReference type="InterPro" id="IPR036942">
    <property type="entry name" value="Beta-barrel_TonB_sf"/>
</dbReference>